<dbReference type="Pfam" id="PF00881">
    <property type="entry name" value="Nitroreductase"/>
    <property type="match status" value="1"/>
</dbReference>
<dbReference type="Gene3D" id="3.40.109.10">
    <property type="entry name" value="NADH Oxidase"/>
    <property type="match status" value="1"/>
</dbReference>
<feature type="domain" description="Nitroreductase" evidence="3">
    <location>
        <begin position="5"/>
        <end position="149"/>
    </location>
</feature>
<reference evidence="4 5" key="1">
    <citation type="journal article" date="2016" name="Nat. Commun.">
        <title>Thousands of microbial genomes shed light on interconnected biogeochemical processes in an aquifer system.</title>
        <authorList>
            <person name="Anantharaman K."/>
            <person name="Brown C.T."/>
            <person name="Hug L.A."/>
            <person name="Sharon I."/>
            <person name="Castelle C.J."/>
            <person name="Probst A.J."/>
            <person name="Thomas B.C."/>
            <person name="Singh A."/>
            <person name="Wilkins M.J."/>
            <person name="Karaoz U."/>
            <person name="Brodie E.L."/>
            <person name="Williams K.H."/>
            <person name="Hubbard S.S."/>
            <person name="Banfield J.F."/>
        </authorList>
    </citation>
    <scope>NUCLEOTIDE SEQUENCE [LARGE SCALE GENOMIC DNA]</scope>
</reference>
<evidence type="ECO:0000313" key="4">
    <source>
        <dbReference type="EMBL" id="OGF99241.1"/>
    </source>
</evidence>
<dbReference type="EMBL" id="MFIV01000034">
    <property type="protein sequence ID" value="OGF99241.1"/>
    <property type="molecule type" value="Genomic_DNA"/>
</dbReference>
<dbReference type="AlphaFoldDB" id="A0A1F5YHA3"/>
<dbReference type="InterPro" id="IPR029479">
    <property type="entry name" value="Nitroreductase"/>
</dbReference>
<comment type="caution">
    <text evidence="4">The sequence shown here is derived from an EMBL/GenBank/DDBJ whole genome shotgun (WGS) entry which is preliminary data.</text>
</comment>
<proteinExistence type="inferred from homology"/>
<dbReference type="InterPro" id="IPR000415">
    <property type="entry name" value="Nitroreductase-like"/>
</dbReference>
<evidence type="ECO:0000256" key="1">
    <source>
        <dbReference type="ARBA" id="ARBA00007118"/>
    </source>
</evidence>
<dbReference type="GO" id="GO:0016491">
    <property type="term" value="F:oxidoreductase activity"/>
    <property type="evidence" value="ECO:0007669"/>
    <property type="project" value="UniProtKB-KW"/>
</dbReference>
<protein>
    <submittedName>
        <fullName evidence="4">Nitroreductase</fullName>
    </submittedName>
</protein>
<dbReference type="Proteomes" id="UP000176992">
    <property type="component" value="Unassembled WGS sequence"/>
</dbReference>
<dbReference type="CDD" id="cd02138">
    <property type="entry name" value="TdsD-like"/>
    <property type="match status" value="1"/>
</dbReference>
<comment type="similarity">
    <text evidence="1">Belongs to the nitroreductase family.</text>
</comment>
<sequence length="190" mass="21343">MHELIEKRRSPRAYSTRPVEPEKLRELFEAARWAASCFNEQPWRFIYAAREDKENFNRLFDCLVEKNQLWVKNAPLLMLTVACGTFAHNGKPNRHAWHDVGLAMGNFTLQASALGLYVHQMAGFSSDKARENLGLPAGYDPVAMVTVGYLGDIGQLPESLRQAETAPRSRKALDELVHYGAWGTKSGLPA</sequence>
<dbReference type="PANTHER" id="PTHR43673">
    <property type="entry name" value="NAD(P)H NITROREDUCTASE YDGI-RELATED"/>
    <property type="match status" value="1"/>
</dbReference>
<dbReference type="SUPFAM" id="SSF55469">
    <property type="entry name" value="FMN-dependent nitroreductase-like"/>
    <property type="match status" value="1"/>
</dbReference>
<keyword evidence="2" id="KW-0560">Oxidoreductase</keyword>
<gene>
    <name evidence="4" type="ORF">A2Z86_12325</name>
</gene>
<evidence type="ECO:0000256" key="2">
    <source>
        <dbReference type="ARBA" id="ARBA00023002"/>
    </source>
</evidence>
<accession>A0A1F5YHA3</accession>
<name>A0A1F5YHA3_9BACT</name>
<evidence type="ECO:0000259" key="3">
    <source>
        <dbReference type="Pfam" id="PF00881"/>
    </source>
</evidence>
<dbReference type="PANTHER" id="PTHR43673:SF10">
    <property type="entry name" value="NADH DEHYDROGENASE_NAD(P)H NITROREDUCTASE XCC3605-RELATED"/>
    <property type="match status" value="1"/>
</dbReference>
<organism evidence="4 5">
    <name type="scientific">Candidatus Glassbacteria bacterium GWA2_58_10</name>
    <dbReference type="NCBI Taxonomy" id="1817865"/>
    <lineage>
        <taxon>Bacteria</taxon>
        <taxon>Candidatus Glassiibacteriota</taxon>
    </lineage>
</organism>
<evidence type="ECO:0000313" key="5">
    <source>
        <dbReference type="Proteomes" id="UP000176992"/>
    </source>
</evidence>